<keyword evidence="8" id="KW-1185">Reference proteome</keyword>
<sequence>MTVLFIRQNESDENGSYPLFGPFGIAFYDVDEGNIVDNTTYAVKIVLSVCLSISMVLSLIGNVTAIAASSVFFWLPYCVMRVMTIYPNFDYEDNQTVWKIVNFLCYNGYVSSAVNPILYSLMSRKFRKAFNVLLKGGRTLQRSGKKISLITQKNLDVTIITS</sequence>
<dbReference type="PANTHER" id="PTHR46061">
    <property type="entry name" value="THYROTROPIN-RELEASING HORMONE RECEPTOR"/>
    <property type="match status" value="1"/>
</dbReference>
<dbReference type="OrthoDB" id="5950040at2759"/>
<dbReference type="InterPro" id="IPR000276">
    <property type="entry name" value="GPCR_Rhodpsn"/>
</dbReference>
<dbReference type="GO" id="GO:0004997">
    <property type="term" value="F:thyrotropin-releasing hormone receptor activity"/>
    <property type="evidence" value="ECO:0007669"/>
    <property type="project" value="InterPro"/>
</dbReference>
<evidence type="ECO:0000313" key="7">
    <source>
        <dbReference type="EMBL" id="CAB3247579.1"/>
    </source>
</evidence>
<protein>
    <recommendedName>
        <fullName evidence="10">G-protein coupled receptors family 1 profile domain-containing protein</fullName>
    </recommendedName>
</protein>
<evidence type="ECO:0000256" key="4">
    <source>
        <dbReference type="ARBA" id="ARBA00023136"/>
    </source>
</evidence>
<evidence type="ECO:0000313" key="9">
    <source>
        <dbReference type="Proteomes" id="UP000494256"/>
    </source>
</evidence>
<feature type="transmembrane region" description="Helical" evidence="5">
    <location>
        <begin position="97"/>
        <end position="118"/>
    </location>
</feature>
<evidence type="ECO:0000313" key="8">
    <source>
        <dbReference type="Proteomes" id="UP000494106"/>
    </source>
</evidence>
<name>A0A8S1AEW2_ARCPL</name>
<dbReference type="PRINTS" id="PR00237">
    <property type="entry name" value="GPCRRHODOPSN"/>
</dbReference>
<evidence type="ECO:0000313" key="6">
    <source>
        <dbReference type="EMBL" id="CAB3223669.1"/>
    </source>
</evidence>
<organism evidence="7 9">
    <name type="scientific">Arctia plantaginis</name>
    <name type="common">Wood tiger moth</name>
    <name type="synonym">Phalaena plantaginis</name>
    <dbReference type="NCBI Taxonomy" id="874455"/>
    <lineage>
        <taxon>Eukaryota</taxon>
        <taxon>Metazoa</taxon>
        <taxon>Ecdysozoa</taxon>
        <taxon>Arthropoda</taxon>
        <taxon>Hexapoda</taxon>
        <taxon>Insecta</taxon>
        <taxon>Pterygota</taxon>
        <taxon>Neoptera</taxon>
        <taxon>Endopterygota</taxon>
        <taxon>Lepidoptera</taxon>
        <taxon>Glossata</taxon>
        <taxon>Ditrysia</taxon>
        <taxon>Noctuoidea</taxon>
        <taxon>Erebidae</taxon>
        <taxon>Arctiinae</taxon>
        <taxon>Arctia</taxon>
    </lineage>
</organism>
<evidence type="ECO:0000256" key="3">
    <source>
        <dbReference type="ARBA" id="ARBA00022989"/>
    </source>
</evidence>
<keyword evidence="4 5" id="KW-0472">Membrane</keyword>
<evidence type="ECO:0008006" key="10">
    <source>
        <dbReference type="Google" id="ProtNLM"/>
    </source>
</evidence>
<evidence type="ECO:0000256" key="1">
    <source>
        <dbReference type="ARBA" id="ARBA00004370"/>
    </source>
</evidence>
<dbReference type="AlphaFoldDB" id="A0A8S1AEW2"/>
<dbReference type="EMBL" id="CADEBC010000135">
    <property type="protein sequence ID" value="CAB3223669.1"/>
    <property type="molecule type" value="Genomic_DNA"/>
</dbReference>
<comment type="caution">
    <text evidence="7">The sequence shown here is derived from an EMBL/GenBank/DDBJ whole genome shotgun (WGS) entry which is preliminary data.</text>
</comment>
<dbReference type="Proteomes" id="UP000494256">
    <property type="component" value="Unassembled WGS sequence"/>
</dbReference>
<comment type="subcellular location">
    <subcellularLocation>
        <location evidence="1">Membrane</location>
    </subcellularLocation>
</comment>
<accession>A0A8S1AEW2</accession>
<keyword evidence="3 5" id="KW-1133">Transmembrane helix</keyword>
<keyword evidence="2 5" id="KW-0812">Transmembrane</keyword>
<dbReference type="GO" id="GO:0016020">
    <property type="term" value="C:membrane"/>
    <property type="evidence" value="ECO:0007669"/>
    <property type="project" value="UniProtKB-SubCell"/>
</dbReference>
<dbReference type="SUPFAM" id="SSF81321">
    <property type="entry name" value="Family A G protein-coupled receptor-like"/>
    <property type="match status" value="1"/>
</dbReference>
<dbReference type="PANTHER" id="PTHR46061:SF3">
    <property type="entry name" value="THYROTROPIN-RELEASING HORMONE RECEPTOR"/>
    <property type="match status" value="1"/>
</dbReference>
<reference evidence="8 9" key="1">
    <citation type="submission" date="2020-04" db="EMBL/GenBank/DDBJ databases">
        <authorList>
            <person name="Wallbank WR R."/>
            <person name="Pardo Diaz C."/>
            <person name="Kozak K."/>
            <person name="Martin S."/>
            <person name="Jiggins C."/>
            <person name="Moest M."/>
            <person name="Warren A I."/>
            <person name="Byers J.R.P. K."/>
            <person name="Montejo-Kovacevich G."/>
            <person name="Yen C E."/>
        </authorList>
    </citation>
    <scope>NUCLEOTIDE SEQUENCE [LARGE SCALE GENOMIC DNA]</scope>
</reference>
<dbReference type="InterPro" id="IPR002120">
    <property type="entry name" value="TRH_rcpt_1"/>
</dbReference>
<dbReference type="EMBL" id="CADEBD010000337">
    <property type="protein sequence ID" value="CAB3247579.1"/>
    <property type="molecule type" value="Genomic_DNA"/>
</dbReference>
<evidence type="ECO:0000256" key="5">
    <source>
        <dbReference type="SAM" id="Phobius"/>
    </source>
</evidence>
<dbReference type="Proteomes" id="UP000494106">
    <property type="component" value="Unassembled WGS sequence"/>
</dbReference>
<proteinExistence type="predicted"/>
<feature type="transmembrane region" description="Helical" evidence="5">
    <location>
        <begin position="45"/>
        <end position="77"/>
    </location>
</feature>
<gene>
    <name evidence="7" type="ORF">APLA_LOCUS12025</name>
    <name evidence="6" type="ORF">APLA_LOCUS1759</name>
</gene>
<evidence type="ECO:0000256" key="2">
    <source>
        <dbReference type="ARBA" id="ARBA00022692"/>
    </source>
</evidence>
<dbReference type="Gene3D" id="1.20.1070.10">
    <property type="entry name" value="Rhodopsin 7-helix transmembrane proteins"/>
    <property type="match status" value="1"/>
</dbReference>